<name>A0ABV5SI56_9ACTN</name>
<reference evidence="1 2" key="1">
    <citation type="submission" date="2024-09" db="EMBL/GenBank/DDBJ databases">
        <authorList>
            <person name="Sun Q."/>
            <person name="Mori K."/>
        </authorList>
    </citation>
    <scope>NUCLEOTIDE SEQUENCE [LARGE SCALE GENOMIC DNA]</scope>
    <source>
        <strain evidence="1 2">JCM 3143</strain>
    </source>
</reference>
<sequence>MEAKRYLSKDNIGAMFGVSGATVGKWLTRYADTDHPTPEPAAWIGDTPGWTDANAWKAWKLALPGRGAGGGPLPLGRAREEYRTALAAARAEHPNDKSEWHHEVRALKRIASAYNVDADGLNALSVNIMEANPGKPNEECNVIAVATVIRSARGKKPAS</sequence>
<evidence type="ECO:0000313" key="2">
    <source>
        <dbReference type="Proteomes" id="UP001589532"/>
    </source>
</evidence>
<dbReference type="Proteomes" id="UP001589532">
    <property type="component" value="Unassembled WGS sequence"/>
</dbReference>
<dbReference type="EMBL" id="JBHMBW010000104">
    <property type="protein sequence ID" value="MFB9631379.1"/>
    <property type="molecule type" value="Genomic_DNA"/>
</dbReference>
<comment type="caution">
    <text evidence="1">The sequence shown here is derived from an EMBL/GenBank/DDBJ whole genome shotgun (WGS) entry which is preliminary data.</text>
</comment>
<dbReference type="RefSeq" id="WP_345000018.1">
    <property type="nucleotide sequence ID" value="NZ_BAAAXV010000009.1"/>
</dbReference>
<accession>A0ABV5SI56</accession>
<organism evidence="1 2">
    <name type="scientific">Nonomuraea helvata</name>
    <dbReference type="NCBI Taxonomy" id="37484"/>
    <lineage>
        <taxon>Bacteria</taxon>
        <taxon>Bacillati</taxon>
        <taxon>Actinomycetota</taxon>
        <taxon>Actinomycetes</taxon>
        <taxon>Streptosporangiales</taxon>
        <taxon>Streptosporangiaceae</taxon>
        <taxon>Nonomuraea</taxon>
    </lineage>
</organism>
<evidence type="ECO:0008006" key="3">
    <source>
        <dbReference type="Google" id="ProtNLM"/>
    </source>
</evidence>
<evidence type="ECO:0000313" key="1">
    <source>
        <dbReference type="EMBL" id="MFB9631379.1"/>
    </source>
</evidence>
<protein>
    <recommendedName>
        <fullName evidence="3">Helix-turn-helix domain-containing protein</fullName>
    </recommendedName>
</protein>
<proteinExistence type="predicted"/>
<keyword evidence="2" id="KW-1185">Reference proteome</keyword>
<gene>
    <name evidence="1" type="ORF">ACFFSA_50685</name>
</gene>